<reference evidence="2" key="1">
    <citation type="journal article" date="2011" name="Nat. Genet.">
        <title>The Arabidopsis lyrata genome sequence and the basis of rapid genome size change.</title>
        <authorList>
            <person name="Hu T.T."/>
            <person name="Pattyn P."/>
            <person name="Bakker E.G."/>
            <person name="Cao J."/>
            <person name="Cheng J.-F."/>
            <person name="Clark R.M."/>
            <person name="Fahlgren N."/>
            <person name="Fawcett J.A."/>
            <person name="Grimwood J."/>
            <person name="Gundlach H."/>
            <person name="Haberer G."/>
            <person name="Hollister J.D."/>
            <person name="Ossowski S."/>
            <person name="Ottilar R.P."/>
            <person name="Salamov A.A."/>
            <person name="Schneeberger K."/>
            <person name="Spannagl M."/>
            <person name="Wang X."/>
            <person name="Yang L."/>
            <person name="Nasrallah M.E."/>
            <person name="Bergelson J."/>
            <person name="Carrington J.C."/>
            <person name="Gaut B.S."/>
            <person name="Schmutz J."/>
            <person name="Mayer K.F.X."/>
            <person name="Van de Peer Y."/>
            <person name="Grigoriev I.V."/>
            <person name="Nordborg M."/>
            <person name="Weigel D."/>
            <person name="Guo Y.-L."/>
        </authorList>
    </citation>
    <scope>NUCLEOTIDE SEQUENCE [LARGE SCALE GENOMIC DNA]</scope>
    <source>
        <strain evidence="2">cv. MN47</strain>
    </source>
</reference>
<sequence>MEFYFNLQVYRAAGTERCDQYRSWTAKPDGIWFTRDRSKPSGHLKEEDLGLEDERDVIFDSDHQTEEAARPQFVEIFRVSLNETFEEENLGFDFEDEHELNFIYDKGAQSQLREVCFV</sequence>
<dbReference type="EMBL" id="GL348715">
    <property type="protein sequence ID" value="EFH59886.1"/>
    <property type="molecule type" value="Genomic_DNA"/>
</dbReference>
<organism evidence="2">
    <name type="scientific">Arabidopsis lyrata subsp. lyrata</name>
    <name type="common">Lyre-leaved rock-cress</name>
    <dbReference type="NCBI Taxonomy" id="81972"/>
    <lineage>
        <taxon>Eukaryota</taxon>
        <taxon>Viridiplantae</taxon>
        <taxon>Streptophyta</taxon>
        <taxon>Embryophyta</taxon>
        <taxon>Tracheophyta</taxon>
        <taxon>Spermatophyta</taxon>
        <taxon>Magnoliopsida</taxon>
        <taxon>eudicotyledons</taxon>
        <taxon>Gunneridae</taxon>
        <taxon>Pentapetalae</taxon>
        <taxon>rosids</taxon>
        <taxon>malvids</taxon>
        <taxon>Brassicales</taxon>
        <taxon>Brassicaceae</taxon>
        <taxon>Camelineae</taxon>
        <taxon>Arabidopsis</taxon>
    </lineage>
</organism>
<proteinExistence type="predicted"/>
<protein>
    <submittedName>
        <fullName evidence="1">Uncharacterized protein</fullName>
    </submittedName>
</protein>
<gene>
    <name evidence="1" type="ORF">ARALYDRAFT_342754</name>
</gene>
<dbReference type="AlphaFoldDB" id="D7L7F4"/>
<dbReference type="Proteomes" id="UP000008694">
    <property type="component" value="Unassembled WGS sequence"/>
</dbReference>
<name>D7L7F4_ARALL</name>
<keyword evidence="2" id="KW-1185">Reference proteome</keyword>
<accession>D7L7F4</accession>
<dbReference type="HOGENOM" id="CLU_2076307_0_0_1"/>
<evidence type="ECO:0000313" key="1">
    <source>
        <dbReference type="EMBL" id="EFH59886.1"/>
    </source>
</evidence>
<dbReference type="Gramene" id="fgenesh1_pg.C_scaffold_3002517">
    <property type="protein sequence ID" value="fgenesh1_pg.C_scaffold_3002517"/>
    <property type="gene ID" value="fgenesh1_pg.C_scaffold_3002517"/>
</dbReference>
<evidence type="ECO:0000313" key="2">
    <source>
        <dbReference type="Proteomes" id="UP000008694"/>
    </source>
</evidence>